<dbReference type="EMBL" id="QTTT01000001">
    <property type="protein sequence ID" value="REF00249.1"/>
    <property type="molecule type" value="Genomic_DNA"/>
</dbReference>
<keyword evidence="2" id="KW-1185">Reference proteome</keyword>
<dbReference type="RefSeq" id="WP_116025421.1">
    <property type="nucleotide sequence ID" value="NZ_QTTT01000001.1"/>
</dbReference>
<proteinExistence type="predicted"/>
<protein>
    <submittedName>
        <fullName evidence="1">Uncharacterized protein</fullName>
    </submittedName>
</protein>
<reference evidence="1 2" key="1">
    <citation type="submission" date="2018-08" db="EMBL/GenBank/DDBJ databases">
        <title>Sequencing the genomes of 1000 actinobacteria strains.</title>
        <authorList>
            <person name="Klenk H.-P."/>
        </authorList>
    </citation>
    <scope>NUCLEOTIDE SEQUENCE [LARGE SCALE GENOMIC DNA]</scope>
    <source>
        <strain evidence="1 2">DSM 43927</strain>
    </source>
</reference>
<organism evidence="1 2">
    <name type="scientific">Thermomonospora umbrina</name>
    <dbReference type="NCBI Taxonomy" id="111806"/>
    <lineage>
        <taxon>Bacteria</taxon>
        <taxon>Bacillati</taxon>
        <taxon>Actinomycetota</taxon>
        <taxon>Actinomycetes</taxon>
        <taxon>Streptosporangiales</taxon>
        <taxon>Thermomonosporaceae</taxon>
        <taxon>Thermomonospora</taxon>
    </lineage>
</organism>
<dbReference type="Proteomes" id="UP000256661">
    <property type="component" value="Unassembled WGS sequence"/>
</dbReference>
<dbReference type="AlphaFoldDB" id="A0A3D9SWN4"/>
<comment type="caution">
    <text evidence="1">The sequence shown here is derived from an EMBL/GenBank/DDBJ whole genome shotgun (WGS) entry which is preliminary data.</text>
</comment>
<gene>
    <name evidence="1" type="ORF">DFJ69_5777</name>
</gene>
<accession>A0A3D9SWN4</accession>
<name>A0A3D9SWN4_9ACTN</name>
<sequence length="83" mass="8564">MTATRLPCGNRTARGRRCLNAATVRVTAGCLHEHVGTGEVCEDCAGLLTPGNLHCSPCYQADSHLCIVLGSAEPLATAAGEGR</sequence>
<evidence type="ECO:0000313" key="1">
    <source>
        <dbReference type="EMBL" id="REF00249.1"/>
    </source>
</evidence>
<evidence type="ECO:0000313" key="2">
    <source>
        <dbReference type="Proteomes" id="UP000256661"/>
    </source>
</evidence>